<dbReference type="GO" id="GO:0006313">
    <property type="term" value="P:DNA transposition"/>
    <property type="evidence" value="ECO:0007669"/>
    <property type="project" value="InterPro"/>
</dbReference>
<dbReference type="PANTHER" id="PTHR31973">
    <property type="entry name" value="POLYPROTEIN, PUTATIVE-RELATED"/>
    <property type="match status" value="1"/>
</dbReference>
<organism evidence="5 6">
    <name type="scientific">Tagetes erecta</name>
    <name type="common">African marigold</name>
    <dbReference type="NCBI Taxonomy" id="13708"/>
    <lineage>
        <taxon>Eukaryota</taxon>
        <taxon>Viridiplantae</taxon>
        <taxon>Streptophyta</taxon>
        <taxon>Embryophyta</taxon>
        <taxon>Tracheophyta</taxon>
        <taxon>Spermatophyta</taxon>
        <taxon>Magnoliopsida</taxon>
        <taxon>eudicotyledons</taxon>
        <taxon>Gunneridae</taxon>
        <taxon>Pentapetalae</taxon>
        <taxon>asterids</taxon>
        <taxon>campanulids</taxon>
        <taxon>Asterales</taxon>
        <taxon>Asteraceae</taxon>
        <taxon>Asteroideae</taxon>
        <taxon>Heliantheae alliance</taxon>
        <taxon>Tageteae</taxon>
        <taxon>Tagetes</taxon>
    </lineage>
</organism>
<dbReference type="GO" id="GO:0004803">
    <property type="term" value="F:transposase activity"/>
    <property type="evidence" value="ECO:0007669"/>
    <property type="project" value="InterPro"/>
</dbReference>
<proteinExistence type="predicted"/>
<accession>A0AAD8K1W4</accession>
<dbReference type="GO" id="GO:0003677">
    <property type="term" value="F:DNA binding"/>
    <property type="evidence" value="ECO:0007669"/>
    <property type="project" value="UniProtKB-KW"/>
</dbReference>
<gene>
    <name evidence="5" type="ORF">QVD17_30636</name>
</gene>
<dbReference type="EMBL" id="JAUHHV010000008">
    <property type="protein sequence ID" value="KAK1414875.1"/>
    <property type="molecule type" value="Genomic_DNA"/>
</dbReference>
<sequence length="516" mass="59583">MFIVGIEALTFVAVIDIEDFIATIAVGLLKMDLEDDNIVNQITNDPFLYILCYEKNNEKEDDAISIEDWSATEQDYESKVYEGYDGEDLYPCYDPTMDWKLTKPILGMKFESPGQLKDSLIDYGVSNGYPLVFPINNHNKLLWASKVTGEDSFQIKSLNDNHTCSRKFCLGSLVTYTWIAKRLFKQIIQNPEVSLRGMQEEIKQKYACKVSIGQCGRAKEKVLDEFEGGLKEHYARLSDYQAEILETNPGSSVKMVVNTMDNGDVYFSSYYICFKGIKDGWINGCRKVICLDGCFLKNSGQLLSAVGRDANNHIFPLAWAVVSVENKENWKWFLDLLRDDIEMEGGLGLTLMSDQHKGIIEAVKDVFPHAEHRQCTRHIYANFKKKFRGVQFMNLFWGAANSTTKQQFNEKMEELKAINKNAYTHLMERDPVSWSRAFFEVGRACDAFENGMSESFNSRIRVARRKPIITMLEEIRTFVMHRNFLMVKKAESEEHDVCPRIRKKLEDNKKKQRHWK</sequence>
<dbReference type="InterPro" id="IPR018289">
    <property type="entry name" value="MULE_transposase_dom"/>
</dbReference>
<keyword evidence="3" id="KW-0233">DNA recombination</keyword>
<keyword evidence="6" id="KW-1185">Reference proteome</keyword>
<feature type="domain" description="MULE transposase" evidence="4">
    <location>
        <begin position="288"/>
        <end position="382"/>
    </location>
</feature>
<keyword evidence="1" id="KW-0815">Transposition</keyword>
<dbReference type="PROSITE" id="PS01007">
    <property type="entry name" value="TRANSPOSASE_MUTATOR"/>
    <property type="match status" value="1"/>
</dbReference>
<dbReference type="PANTHER" id="PTHR31973:SF189">
    <property type="entry name" value="TRANSPOSASE, MUDR, PLANT, MULE TRANSPOSASE DOMAIN PROTEIN-RELATED"/>
    <property type="match status" value="1"/>
</dbReference>
<dbReference type="Proteomes" id="UP001229421">
    <property type="component" value="Unassembled WGS sequence"/>
</dbReference>
<dbReference type="InterPro" id="IPR001207">
    <property type="entry name" value="Transposase_mutator"/>
</dbReference>
<evidence type="ECO:0000313" key="5">
    <source>
        <dbReference type="EMBL" id="KAK1414875.1"/>
    </source>
</evidence>
<dbReference type="AlphaFoldDB" id="A0AAD8K1W4"/>
<name>A0AAD8K1W4_TARER</name>
<evidence type="ECO:0000313" key="6">
    <source>
        <dbReference type="Proteomes" id="UP001229421"/>
    </source>
</evidence>
<dbReference type="Pfam" id="PF10551">
    <property type="entry name" value="MULE"/>
    <property type="match status" value="1"/>
</dbReference>
<comment type="caution">
    <text evidence="5">The sequence shown here is derived from an EMBL/GenBank/DDBJ whole genome shotgun (WGS) entry which is preliminary data.</text>
</comment>
<evidence type="ECO:0000256" key="2">
    <source>
        <dbReference type="ARBA" id="ARBA00023125"/>
    </source>
</evidence>
<keyword evidence="2" id="KW-0238">DNA-binding</keyword>
<evidence type="ECO:0000256" key="3">
    <source>
        <dbReference type="ARBA" id="ARBA00023172"/>
    </source>
</evidence>
<evidence type="ECO:0000259" key="4">
    <source>
        <dbReference type="Pfam" id="PF10551"/>
    </source>
</evidence>
<evidence type="ECO:0000256" key="1">
    <source>
        <dbReference type="ARBA" id="ARBA00022578"/>
    </source>
</evidence>
<reference evidence="5" key="1">
    <citation type="journal article" date="2023" name="bioRxiv">
        <title>Improved chromosome-level genome assembly for marigold (Tagetes erecta).</title>
        <authorList>
            <person name="Jiang F."/>
            <person name="Yuan L."/>
            <person name="Wang S."/>
            <person name="Wang H."/>
            <person name="Xu D."/>
            <person name="Wang A."/>
            <person name="Fan W."/>
        </authorList>
    </citation>
    <scope>NUCLEOTIDE SEQUENCE</scope>
    <source>
        <strain evidence="5">WSJ</strain>
        <tissue evidence="5">Leaf</tissue>
    </source>
</reference>
<protein>
    <recommendedName>
        <fullName evidence="4">MULE transposase domain-containing protein</fullName>
    </recommendedName>
</protein>